<dbReference type="Pfam" id="PF03959">
    <property type="entry name" value="FSH1"/>
    <property type="match status" value="1"/>
</dbReference>
<dbReference type="PANTHER" id="PTHR48070:SF4">
    <property type="entry name" value="ESTERASE ALNB"/>
    <property type="match status" value="1"/>
</dbReference>
<name>A0A172WCW3_9EURO</name>
<dbReference type="GO" id="GO:0016787">
    <property type="term" value="F:hydrolase activity"/>
    <property type="evidence" value="ECO:0007669"/>
    <property type="project" value="UniProtKB-KW"/>
</dbReference>
<dbReference type="SUPFAM" id="SSF53474">
    <property type="entry name" value="alpha/beta-Hydrolases"/>
    <property type="match status" value="1"/>
</dbReference>
<organism evidence="3">
    <name type="scientific">Paecilomyces fulvus</name>
    <dbReference type="NCBI Taxonomy" id="89137"/>
    <lineage>
        <taxon>Eukaryota</taxon>
        <taxon>Fungi</taxon>
        <taxon>Dikarya</taxon>
        <taxon>Ascomycota</taxon>
        <taxon>Pezizomycotina</taxon>
        <taxon>Eurotiomycetes</taxon>
        <taxon>Eurotiomycetidae</taxon>
        <taxon>Eurotiales</taxon>
        <taxon>Thermoascaceae</taxon>
        <taxon>Paecilomyces</taxon>
    </lineage>
</organism>
<dbReference type="GO" id="GO:0019748">
    <property type="term" value="P:secondary metabolic process"/>
    <property type="evidence" value="ECO:0007669"/>
    <property type="project" value="TreeGrafter"/>
</dbReference>
<dbReference type="PANTHER" id="PTHR48070">
    <property type="entry name" value="ESTERASE OVCA2"/>
    <property type="match status" value="1"/>
</dbReference>
<sequence>MPQVKLLCLHGAGTSIQILQSQLAPLIRELQKDSTASFHFIEGEVECGPGPGIEGIFEGPYFSFYKWPRTLEDDDESLYDAYGYLSDVIEEEGPFDGVIGFSHGGTLAFGYLAHLAKTRPNDALPFRCAVFMNAPPPFRMDTYGNLIVEEGLQDLVRIPTLHVVGKKDFIYNFSLKLHELCDSANSTLVLHEKGHEIPSDTKNVNRITKALRELCQVSAFL</sequence>
<proteinExistence type="predicted"/>
<dbReference type="GO" id="GO:0005634">
    <property type="term" value="C:nucleus"/>
    <property type="evidence" value="ECO:0007669"/>
    <property type="project" value="TreeGrafter"/>
</dbReference>
<accession>A0A172WCW3</accession>
<dbReference type="AlphaFoldDB" id="A0A172WCW3"/>
<protein>
    <submittedName>
        <fullName evidence="3">Hydrolase 341</fullName>
    </submittedName>
</protein>
<feature type="domain" description="Serine hydrolase" evidence="2">
    <location>
        <begin position="3"/>
        <end position="206"/>
    </location>
</feature>
<gene>
    <name evidence="3" type="primary">bfL1</name>
</gene>
<reference evidence="3" key="1">
    <citation type="journal article" date="2016" name="Angew. Chem. Int. Ed. Engl.">
        <title>Heterologous Production of Fungal Maleidrides Reveals the Cryptic Cyclization Involved in their Biosynthesis.</title>
        <authorList>
            <person name="Williams K."/>
            <person name="Szwalbe A.J."/>
            <person name="Mulholland N.P."/>
            <person name="Vincent J.L."/>
            <person name="Bailey A.M."/>
            <person name="Willis C.L."/>
            <person name="Simpson T.J."/>
            <person name="Cox R.J."/>
        </authorList>
    </citation>
    <scope>NUCLEOTIDE SEQUENCE</scope>
    <source>
        <strain evidence="3">IMI40021</strain>
    </source>
</reference>
<dbReference type="EMBL" id="KU928136">
    <property type="protein sequence ID" value="ANF07287.1"/>
    <property type="molecule type" value="Genomic_DNA"/>
</dbReference>
<dbReference type="SMR" id="A0A172WCW3"/>
<dbReference type="Gene3D" id="3.40.50.1820">
    <property type="entry name" value="alpha/beta hydrolase"/>
    <property type="match status" value="1"/>
</dbReference>
<dbReference type="InterPro" id="IPR029058">
    <property type="entry name" value="AB_hydrolase_fold"/>
</dbReference>
<dbReference type="GO" id="GO:0005737">
    <property type="term" value="C:cytoplasm"/>
    <property type="evidence" value="ECO:0007669"/>
    <property type="project" value="TreeGrafter"/>
</dbReference>
<evidence type="ECO:0000256" key="1">
    <source>
        <dbReference type="ARBA" id="ARBA00022801"/>
    </source>
</evidence>
<dbReference type="InterPro" id="IPR005645">
    <property type="entry name" value="FSH-like_dom"/>
</dbReference>
<dbReference type="InterPro" id="IPR050593">
    <property type="entry name" value="LovG"/>
</dbReference>
<evidence type="ECO:0000259" key="2">
    <source>
        <dbReference type="Pfam" id="PF03959"/>
    </source>
</evidence>
<keyword evidence="1 3" id="KW-0378">Hydrolase</keyword>
<evidence type="ECO:0000313" key="3">
    <source>
        <dbReference type="EMBL" id="ANF07287.1"/>
    </source>
</evidence>